<gene>
    <name evidence="4" type="primary">aglJ</name>
    <name evidence="4" type="ORF">AHGKLJGF_00026</name>
    <name evidence="3" type="ORF">PHOBNMOB_00002</name>
</gene>
<dbReference type="PANTHER" id="PTHR48090">
    <property type="entry name" value="UNDECAPRENYL-PHOSPHATE 4-DEOXY-4-FORMAMIDO-L-ARABINOSE TRANSFERASE-RELATED"/>
    <property type="match status" value="1"/>
</dbReference>
<reference evidence="4" key="1">
    <citation type="submission" date="2020-06" db="EMBL/GenBank/DDBJ databases">
        <title>Unique genomic features of the anaerobic methanotrophic archaea.</title>
        <authorList>
            <person name="Chadwick G.L."/>
            <person name="Skennerton C.T."/>
            <person name="Laso-Perez R."/>
            <person name="Leu A.O."/>
            <person name="Speth D.R."/>
            <person name="Yu H."/>
            <person name="Morgan-Lang C."/>
            <person name="Hatzenpichler R."/>
            <person name="Goudeau D."/>
            <person name="Malmstrom R."/>
            <person name="Brazelton W.J."/>
            <person name="Woyke T."/>
            <person name="Hallam S.J."/>
            <person name="Tyson G.W."/>
            <person name="Wegener G."/>
            <person name="Boetius A."/>
            <person name="Orphan V."/>
        </authorList>
    </citation>
    <scope>NUCLEOTIDE SEQUENCE</scope>
</reference>
<evidence type="ECO:0000259" key="2">
    <source>
        <dbReference type="Pfam" id="PF00535"/>
    </source>
</evidence>
<keyword evidence="1" id="KW-1133">Transmembrane helix</keyword>
<feature type="domain" description="Glycosyltransferase 2-like" evidence="2">
    <location>
        <begin position="6"/>
        <end position="159"/>
    </location>
</feature>
<dbReference type="Gene3D" id="3.90.550.10">
    <property type="entry name" value="Spore Coat Polysaccharide Biosynthesis Protein SpsA, Chain A"/>
    <property type="match status" value="1"/>
</dbReference>
<dbReference type="SUPFAM" id="SSF53448">
    <property type="entry name" value="Nucleotide-diphospho-sugar transferases"/>
    <property type="match status" value="1"/>
</dbReference>
<feature type="transmembrane region" description="Helical" evidence="1">
    <location>
        <begin position="254"/>
        <end position="287"/>
    </location>
</feature>
<sequence>MKNDVCVLVPTLNEAETIADIVTKFLADGYQVLVIDGHSTDDTRELAASAGAEVIVQTGKGKGQAIQQAFATIESEYLVMIDGDGTYLPDEIDVVLAPVLRGEADHVIGNRFANFSRGAFTKLNLVGNKLLNKMFGIIYGGWLNDILSGYRAFDKKAYKGIELNKTGFEIETEITVECVKKDLRIMEVPITYLPRREGAPTKLNPLKDGARIGMTIYKLAKLYNPMFYFGVFGAIFMLFGVGIGIYVVNEWLYGITHVLLTILSTLVIIIGIQLFIFGLIANLIAALHRETLREIRRKMRDVPEQEKD</sequence>
<dbReference type="EC" id="2.4.1.-" evidence="4"/>
<evidence type="ECO:0000313" key="3">
    <source>
        <dbReference type="EMBL" id="QNO44000.1"/>
    </source>
</evidence>
<dbReference type="EMBL" id="MT631418">
    <property type="protein sequence ID" value="QNO50291.1"/>
    <property type="molecule type" value="Genomic_DNA"/>
</dbReference>
<dbReference type="GO" id="GO:0016757">
    <property type="term" value="F:glycosyltransferase activity"/>
    <property type="evidence" value="ECO:0007669"/>
    <property type="project" value="UniProtKB-KW"/>
</dbReference>
<dbReference type="InterPro" id="IPR001173">
    <property type="entry name" value="Glyco_trans_2-like"/>
</dbReference>
<protein>
    <submittedName>
        <fullName evidence="4">Glycosyltransferase AglJ</fullName>
        <ecNumber evidence="4">2.4.1.-</ecNumber>
    </submittedName>
</protein>
<evidence type="ECO:0000256" key="1">
    <source>
        <dbReference type="SAM" id="Phobius"/>
    </source>
</evidence>
<dbReference type="Pfam" id="PF00535">
    <property type="entry name" value="Glycos_transf_2"/>
    <property type="match status" value="1"/>
</dbReference>
<dbReference type="InterPro" id="IPR026456">
    <property type="entry name" value="GCTrfase_AglJ"/>
</dbReference>
<proteinExistence type="predicted"/>
<dbReference type="PANTHER" id="PTHR48090:SF7">
    <property type="entry name" value="RFBJ PROTEIN"/>
    <property type="match status" value="1"/>
</dbReference>
<organism evidence="4">
    <name type="scientific">Candidatus Methanogaster sp. ANME-2c ERB4</name>
    <dbReference type="NCBI Taxonomy" id="2759911"/>
    <lineage>
        <taxon>Archaea</taxon>
        <taxon>Methanobacteriati</taxon>
        <taxon>Methanobacteriota</taxon>
        <taxon>Stenosarchaea group</taxon>
        <taxon>Methanomicrobia</taxon>
        <taxon>Methanosarcinales</taxon>
        <taxon>ANME-2 cluster</taxon>
        <taxon>Candidatus Methanogasteraceae</taxon>
        <taxon>Candidatus Methanogaster</taxon>
    </lineage>
</organism>
<keyword evidence="1" id="KW-0812">Transmembrane</keyword>
<keyword evidence="1" id="KW-0472">Membrane</keyword>
<dbReference type="NCBIfam" id="TIGR04182">
    <property type="entry name" value="glyco_TIGR04182"/>
    <property type="match status" value="1"/>
</dbReference>
<dbReference type="AlphaFoldDB" id="A0A7G9YQK7"/>
<feature type="transmembrane region" description="Helical" evidence="1">
    <location>
        <begin position="226"/>
        <end position="248"/>
    </location>
</feature>
<evidence type="ECO:0000313" key="4">
    <source>
        <dbReference type="EMBL" id="QNO50291.1"/>
    </source>
</evidence>
<keyword evidence="4" id="KW-0328">Glycosyltransferase</keyword>
<dbReference type="CDD" id="cd04179">
    <property type="entry name" value="DPM_DPG-synthase_like"/>
    <property type="match status" value="1"/>
</dbReference>
<accession>A0A7G9YQK7</accession>
<dbReference type="EMBL" id="MT630884">
    <property type="protein sequence ID" value="QNO44000.1"/>
    <property type="molecule type" value="Genomic_DNA"/>
</dbReference>
<dbReference type="InterPro" id="IPR029044">
    <property type="entry name" value="Nucleotide-diphossugar_trans"/>
</dbReference>
<dbReference type="InterPro" id="IPR050256">
    <property type="entry name" value="Glycosyltransferase_2"/>
</dbReference>
<keyword evidence="4" id="KW-0808">Transferase</keyword>
<name>A0A7G9YQK7_9EURY</name>